<dbReference type="InterPro" id="IPR051531">
    <property type="entry name" value="N-acetyltransferase"/>
</dbReference>
<feature type="domain" description="N-acetyltransferase" evidence="1">
    <location>
        <begin position="10"/>
        <end position="172"/>
    </location>
</feature>
<gene>
    <name evidence="2" type="ORF">SpAn4DRAFT_3171</name>
</gene>
<dbReference type="Pfam" id="PF13302">
    <property type="entry name" value="Acetyltransf_3"/>
    <property type="match status" value="1"/>
</dbReference>
<name>A0A0U1KZ68_9FIRM</name>
<dbReference type="AlphaFoldDB" id="A0A0U1KZ68"/>
<evidence type="ECO:0000313" key="2">
    <source>
        <dbReference type="EMBL" id="CQR72711.1"/>
    </source>
</evidence>
<dbReference type="RefSeq" id="WP_021168404.1">
    <property type="nucleotide sequence ID" value="NZ_CTRP01000011.1"/>
</dbReference>
<proteinExistence type="predicted"/>
<organism evidence="2 3">
    <name type="scientific">Sporomusa ovata</name>
    <dbReference type="NCBI Taxonomy" id="2378"/>
    <lineage>
        <taxon>Bacteria</taxon>
        <taxon>Bacillati</taxon>
        <taxon>Bacillota</taxon>
        <taxon>Negativicutes</taxon>
        <taxon>Selenomonadales</taxon>
        <taxon>Sporomusaceae</taxon>
        <taxon>Sporomusa</taxon>
    </lineage>
</organism>
<dbReference type="PROSITE" id="PS51186">
    <property type="entry name" value="GNAT"/>
    <property type="match status" value="1"/>
</dbReference>
<accession>A0A0U1KZ68</accession>
<reference evidence="3" key="1">
    <citation type="submission" date="2015-03" db="EMBL/GenBank/DDBJ databases">
        <authorList>
            <person name="Nijsse Bart"/>
        </authorList>
    </citation>
    <scope>NUCLEOTIDE SEQUENCE [LARGE SCALE GENOMIC DNA]</scope>
</reference>
<evidence type="ECO:0000259" key="1">
    <source>
        <dbReference type="PROSITE" id="PS51186"/>
    </source>
</evidence>
<dbReference type="SUPFAM" id="SSF55729">
    <property type="entry name" value="Acyl-CoA N-acyltransferases (Nat)"/>
    <property type="match status" value="1"/>
</dbReference>
<sequence>MIGDIKTSRLIIRNFVVDDWKDLQEIVVSKEASEYAVYDYQFPTLDNEVQGITKRFANGDRFLAVCKLSDNKVIGYISLKGSNDKVMDFGYCFNSVYQGKGYATEASIAIINYAFSTLYVERLTSGIAILNYPSCKLLNKLGFCKTGESISSFRKTLKGNPIEFVGASFILEKDSWSKHG</sequence>
<dbReference type="PANTHER" id="PTHR43792">
    <property type="entry name" value="GNAT FAMILY, PUTATIVE (AFU_ORTHOLOGUE AFUA_3G00765)-RELATED-RELATED"/>
    <property type="match status" value="1"/>
</dbReference>
<evidence type="ECO:0000313" key="3">
    <source>
        <dbReference type="Proteomes" id="UP000049855"/>
    </source>
</evidence>
<keyword evidence="2" id="KW-0808">Transferase</keyword>
<dbReference type="EMBL" id="CTRP01000011">
    <property type="protein sequence ID" value="CQR72711.1"/>
    <property type="molecule type" value="Genomic_DNA"/>
</dbReference>
<dbReference type="GO" id="GO:0016747">
    <property type="term" value="F:acyltransferase activity, transferring groups other than amino-acyl groups"/>
    <property type="evidence" value="ECO:0007669"/>
    <property type="project" value="InterPro"/>
</dbReference>
<dbReference type="InterPro" id="IPR000182">
    <property type="entry name" value="GNAT_dom"/>
</dbReference>
<keyword evidence="3" id="KW-1185">Reference proteome</keyword>
<dbReference type="InterPro" id="IPR016181">
    <property type="entry name" value="Acyl_CoA_acyltransferase"/>
</dbReference>
<protein>
    <submittedName>
        <fullName evidence="2">Acetyltransferase, GNAT family</fullName>
    </submittedName>
</protein>
<dbReference type="Gene3D" id="3.40.630.30">
    <property type="match status" value="1"/>
</dbReference>
<dbReference type="Proteomes" id="UP000049855">
    <property type="component" value="Unassembled WGS sequence"/>
</dbReference>